<reference evidence="1" key="1">
    <citation type="submission" date="2020-05" db="EMBL/GenBank/DDBJ databases">
        <title>Phylogenomic resolution of chytrid fungi.</title>
        <authorList>
            <person name="Stajich J.E."/>
            <person name="Amses K."/>
            <person name="Simmons R."/>
            <person name="Seto K."/>
            <person name="Myers J."/>
            <person name="Bonds A."/>
            <person name="Quandt C.A."/>
            <person name="Barry K."/>
            <person name="Liu P."/>
            <person name="Grigoriev I."/>
            <person name="Longcore J.E."/>
            <person name="James T.Y."/>
        </authorList>
    </citation>
    <scope>NUCLEOTIDE SEQUENCE</scope>
    <source>
        <strain evidence="1">JEL0513</strain>
    </source>
</reference>
<protein>
    <submittedName>
        <fullName evidence="1">Uncharacterized protein</fullName>
    </submittedName>
</protein>
<keyword evidence="2" id="KW-1185">Reference proteome</keyword>
<comment type="caution">
    <text evidence="1">The sequence shown here is derived from an EMBL/GenBank/DDBJ whole genome shotgun (WGS) entry which is preliminary data.</text>
</comment>
<organism evidence="1 2">
    <name type="scientific">Physocladia obscura</name>
    <dbReference type="NCBI Taxonomy" id="109957"/>
    <lineage>
        <taxon>Eukaryota</taxon>
        <taxon>Fungi</taxon>
        <taxon>Fungi incertae sedis</taxon>
        <taxon>Chytridiomycota</taxon>
        <taxon>Chytridiomycota incertae sedis</taxon>
        <taxon>Chytridiomycetes</taxon>
        <taxon>Chytridiales</taxon>
        <taxon>Chytriomycetaceae</taxon>
        <taxon>Physocladia</taxon>
    </lineage>
</organism>
<gene>
    <name evidence="1" type="ORF">HK100_001738</name>
</gene>
<accession>A0AAD5SZF1</accession>
<name>A0AAD5SZF1_9FUNG</name>
<feature type="non-terminal residue" evidence="1">
    <location>
        <position position="1"/>
    </location>
</feature>
<dbReference type="AlphaFoldDB" id="A0AAD5SZF1"/>
<evidence type="ECO:0000313" key="2">
    <source>
        <dbReference type="Proteomes" id="UP001211907"/>
    </source>
</evidence>
<evidence type="ECO:0000313" key="1">
    <source>
        <dbReference type="EMBL" id="KAJ3114166.1"/>
    </source>
</evidence>
<dbReference type="Proteomes" id="UP001211907">
    <property type="component" value="Unassembled WGS sequence"/>
</dbReference>
<proteinExistence type="predicted"/>
<dbReference type="EMBL" id="JADGJH010001389">
    <property type="protein sequence ID" value="KAJ3114166.1"/>
    <property type="molecule type" value="Genomic_DNA"/>
</dbReference>
<sequence length="201" mass="22332">KSKTAFYLTKPTPILITRDPASNHVVIKPCTQEHTIVQIYLQTKTAILDCFVTISDIVHSDRLIYCLAGILFCASSPHPFGGSKSRPGYTSYSGTTIRTLLDFIVSSSYEAYWSCRGRHSIDAIINGVNRVLDLHDGGKNKRLTDELVLKGMNRASVKVSVISTHLQYTGVNEEELTVVYFTAREVQQNVDSESDFAAKLN</sequence>